<protein>
    <submittedName>
        <fullName evidence="1">Uncharacterized protein</fullName>
    </submittedName>
</protein>
<evidence type="ECO:0000313" key="2">
    <source>
        <dbReference type="Proteomes" id="UP000749293"/>
    </source>
</evidence>
<name>A0A9P4YS81_9HYPO</name>
<keyword evidence="2" id="KW-1185">Reference proteome</keyword>
<dbReference type="RefSeq" id="XP_035320818.1">
    <property type="nucleotide sequence ID" value="XM_035469724.1"/>
</dbReference>
<gene>
    <name evidence="1" type="ORF">GMORB2_7759</name>
</gene>
<dbReference type="GeneID" id="55973982"/>
<sequence length="98" mass="10309">MLTFCLGSWVGALTDKFGALLQPQSSAESQILRMESSRAVEIPNVSSAHAVYAAARMYNSGSVDYADLNDGITSASCYLQGVANRLTGWSLAASPCSV</sequence>
<dbReference type="AlphaFoldDB" id="A0A9P4YS81"/>
<dbReference type="EMBL" id="JAANYQ010000010">
    <property type="protein sequence ID" value="KAF4122166.1"/>
    <property type="molecule type" value="Genomic_DNA"/>
</dbReference>
<comment type="caution">
    <text evidence="1">The sequence shown here is derived from an EMBL/GenBank/DDBJ whole genome shotgun (WGS) entry which is preliminary data.</text>
</comment>
<evidence type="ECO:0000313" key="1">
    <source>
        <dbReference type="EMBL" id="KAF4122166.1"/>
    </source>
</evidence>
<dbReference type="OrthoDB" id="1193027at2759"/>
<accession>A0A9P4YS81</accession>
<dbReference type="Proteomes" id="UP000749293">
    <property type="component" value="Unassembled WGS sequence"/>
</dbReference>
<proteinExistence type="predicted"/>
<organism evidence="1 2">
    <name type="scientific">Geosmithia morbida</name>
    <dbReference type="NCBI Taxonomy" id="1094350"/>
    <lineage>
        <taxon>Eukaryota</taxon>
        <taxon>Fungi</taxon>
        <taxon>Dikarya</taxon>
        <taxon>Ascomycota</taxon>
        <taxon>Pezizomycotina</taxon>
        <taxon>Sordariomycetes</taxon>
        <taxon>Hypocreomycetidae</taxon>
        <taxon>Hypocreales</taxon>
        <taxon>Bionectriaceae</taxon>
        <taxon>Geosmithia</taxon>
    </lineage>
</organism>
<reference evidence="1" key="1">
    <citation type="submission" date="2020-03" db="EMBL/GenBank/DDBJ databases">
        <title>Site-based positive gene gene selection in Geosmithia morbida across the United States reveals a broad range of putative effectors and factors for local host and environmental adapation.</title>
        <authorList>
            <person name="Onufrak A."/>
            <person name="Murdoch R.W."/>
            <person name="Gazis R."/>
            <person name="Huff M."/>
            <person name="Staton M."/>
            <person name="Klingeman W."/>
            <person name="Hadziabdic D."/>
        </authorList>
    </citation>
    <scope>NUCLEOTIDE SEQUENCE</scope>
    <source>
        <strain evidence="1">1262</strain>
    </source>
</reference>